<organism evidence="1 2">
    <name type="scientific">Oryza sativa subsp. japonica</name>
    <name type="common">Rice</name>
    <dbReference type="NCBI Taxonomy" id="39947"/>
    <lineage>
        <taxon>Eukaryota</taxon>
        <taxon>Viridiplantae</taxon>
        <taxon>Streptophyta</taxon>
        <taxon>Embryophyta</taxon>
        <taxon>Tracheophyta</taxon>
        <taxon>Spermatophyta</taxon>
        <taxon>Magnoliopsida</taxon>
        <taxon>Liliopsida</taxon>
        <taxon>Poales</taxon>
        <taxon>Poaceae</taxon>
        <taxon>BOP clade</taxon>
        <taxon>Oryzoideae</taxon>
        <taxon>Oryzeae</taxon>
        <taxon>Oryzinae</taxon>
        <taxon>Oryza</taxon>
        <taxon>Oryza sativa</taxon>
    </lineage>
</organism>
<gene>
    <name evidence="1" type="primary">OSJNBa0014B15.20</name>
</gene>
<accession>Q5SNC3</accession>
<protein>
    <submittedName>
        <fullName evidence="1">Uncharacterized protein</fullName>
    </submittedName>
</protein>
<dbReference type="AlphaFoldDB" id="Q5SNC3"/>
<name>Q5SNC3_ORYSJ</name>
<reference evidence="2" key="1">
    <citation type="journal article" date="2005" name="Nature">
        <title>The map-based sequence of the rice genome.</title>
        <authorList>
            <consortium name="International rice genome sequencing project (IRGSP)"/>
            <person name="Matsumoto T."/>
            <person name="Wu J."/>
            <person name="Kanamori H."/>
            <person name="Katayose Y."/>
            <person name="Fujisawa M."/>
            <person name="Namiki N."/>
            <person name="Mizuno H."/>
            <person name="Yamamoto K."/>
            <person name="Antonio B.A."/>
            <person name="Baba T."/>
            <person name="Sakata K."/>
            <person name="Nagamura Y."/>
            <person name="Aoki H."/>
            <person name="Arikawa K."/>
            <person name="Arita K."/>
            <person name="Bito T."/>
            <person name="Chiden Y."/>
            <person name="Fujitsuka N."/>
            <person name="Fukunaka R."/>
            <person name="Hamada M."/>
            <person name="Harada C."/>
            <person name="Hayashi A."/>
            <person name="Hijishita S."/>
            <person name="Honda M."/>
            <person name="Hosokawa S."/>
            <person name="Ichikawa Y."/>
            <person name="Idonuma A."/>
            <person name="Iijima M."/>
            <person name="Ikeda M."/>
            <person name="Ikeno M."/>
            <person name="Ito K."/>
            <person name="Ito S."/>
            <person name="Ito T."/>
            <person name="Ito Y."/>
            <person name="Ito Y."/>
            <person name="Iwabuchi A."/>
            <person name="Kamiya K."/>
            <person name="Karasawa W."/>
            <person name="Kurita K."/>
            <person name="Katagiri S."/>
            <person name="Kikuta A."/>
            <person name="Kobayashi H."/>
            <person name="Kobayashi N."/>
            <person name="Machita K."/>
            <person name="Maehara T."/>
            <person name="Masukawa M."/>
            <person name="Mizubayashi T."/>
            <person name="Mukai Y."/>
            <person name="Nagasaki H."/>
            <person name="Nagata Y."/>
            <person name="Naito S."/>
            <person name="Nakashima M."/>
            <person name="Nakama Y."/>
            <person name="Nakamichi Y."/>
            <person name="Nakamura M."/>
            <person name="Meguro A."/>
            <person name="Negishi M."/>
            <person name="Ohta I."/>
            <person name="Ohta T."/>
            <person name="Okamoto M."/>
            <person name="Ono N."/>
            <person name="Saji S."/>
            <person name="Sakaguchi M."/>
            <person name="Sakai K."/>
            <person name="Shibata M."/>
            <person name="Shimokawa T."/>
            <person name="Song J."/>
            <person name="Takazaki Y."/>
            <person name="Terasawa K."/>
            <person name="Tsugane M."/>
            <person name="Tsuji K."/>
            <person name="Ueda S."/>
            <person name="Waki K."/>
            <person name="Yamagata H."/>
            <person name="Yamamoto M."/>
            <person name="Yamamoto S."/>
            <person name="Yamane H."/>
            <person name="Yoshiki S."/>
            <person name="Yoshihara R."/>
            <person name="Yukawa K."/>
            <person name="Zhong H."/>
            <person name="Yano M."/>
            <person name="Yuan Q."/>
            <person name="Ouyang S."/>
            <person name="Liu J."/>
            <person name="Jones K.M."/>
            <person name="Gansberger K."/>
            <person name="Moffat K."/>
            <person name="Hill J."/>
            <person name="Bera J."/>
            <person name="Fadrosh D."/>
            <person name="Jin S."/>
            <person name="Johri S."/>
            <person name="Kim M."/>
            <person name="Overton L."/>
            <person name="Reardon M."/>
            <person name="Tsitrin T."/>
            <person name="Vuong H."/>
            <person name="Weaver B."/>
            <person name="Ciecko A."/>
            <person name="Tallon L."/>
            <person name="Jackson J."/>
            <person name="Pai G."/>
            <person name="Aken S.V."/>
            <person name="Utterback T."/>
            <person name="Reidmuller S."/>
            <person name="Feldblyum T."/>
            <person name="Hsiao J."/>
            <person name="Zismann V."/>
            <person name="Iobst S."/>
            <person name="de Vazeille A.R."/>
            <person name="Buell C.R."/>
            <person name="Ying K."/>
            <person name="Li Y."/>
            <person name="Lu T."/>
            <person name="Huang Y."/>
            <person name="Zhao Q."/>
            <person name="Feng Q."/>
            <person name="Zhang L."/>
            <person name="Zhu J."/>
            <person name="Weng Q."/>
            <person name="Mu J."/>
            <person name="Lu Y."/>
            <person name="Fan D."/>
            <person name="Liu Y."/>
            <person name="Guan J."/>
            <person name="Zhang Y."/>
            <person name="Yu S."/>
            <person name="Liu X."/>
            <person name="Zhang Y."/>
            <person name="Hong G."/>
            <person name="Han B."/>
            <person name="Choisne N."/>
            <person name="Demange N."/>
            <person name="Orjeda G."/>
            <person name="Samain S."/>
            <person name="Cattolico L."/>
            <person name="Pelletier E."/>
            <person name="Couloux A."/>
            <person name="Segurens B."/>
            <person name="Wincker P."/>
            <person name="D'Hont A."/>
            <person name="Scarpelli C."/>
            <person name="Weissenbach J."/>
            <person name="Salanoubat M."/>
            <person name="Quetier F."/>
            <person name="Yu Y."/>
            <person name="Kim H.R."/>
            <person name="Rambo T."/>
            <person name="Currie J."/>
            <person name="Collura K."/>
            <person name="Luo M."/>
            <person name="Yang T."/>
            <person name="Ammiraju J.S.S."/>
            <person name="Engler F."/>
            <person name="Soderlund C."/>
            <person name="Wing R.A."/>
            <person name="Palmer L.E."/>
            <person name="de la Bastide M."/>
            <person name="Spiegel L."/>
            <person name="Nascimento L."/>
            <person name="Zutavern T."/>
            <person name="O'Shaughnessy A."/>
            <person name="Dike S."/>
            <person name="Dedhia N."/>
            <person name="Preston R."/>
            <person name="Balija V."/>
            <person name="McCombie W.R."/>
            <person name="Chow T."/>
            <person name="Chen H."/>
            <person name="Chung M."/>
            <person name="Chen C."/>
            <person name="Shaw J."/>
            <person name="Wu H."/>
            <person name="Hsiao K."/>
            <person name="Chao Y."/>
            <person name="Chu M."/>
            <person name="Cheng C."/>
            <person name="Hour A."/>
            <person name="Lee P."/>
            <person name="Lin S."/>
            <person name="Lin Y."/>
            <person name="Liou J."/>
            <person name="Liu S."/>
            <person name="Hsing Y."/>
            <person name="Raghuvanshi S."/>
            <person name="Mohanty A."/>
            <person name="Bharti A.K."/>
            <person name="Gaur A."/>
            <person name="Gupta V."/>
            <person name="Kumar D."/>
            <person name="Ravi V."/>
            <person name="Vij S."/>
            <person name="Kapur A."/>
            <person name="Khurana P."/>
            <person name="Khurana P."/>
            <person name="Khurana J.P."/>
            <person name="Tyagi A.K."/>
            <person name="Gaikwad K."/>
            <person name="Singh A."/>
            <person name="Dalal V."/>
            <person name="Srivastava S."/>
            <person name="Dixit A."/>
            <person name="Pal A.K."/>
            <person name="Ghazi I.A."/>
            <person name="Yadav M."/>
            <person name="Pandit A."/>
            <person name="Bhargava A."/>
            <person name="Sureshbabu K."/>
            <person name="Batra K."/>
            <person name="Sharma T.R."/>
            <person name="Mohapatra T."/>
            <person name="Singh N.K."/>
            <person name="Messing J."/>
            <person name="Nelson A.B."/>
            <person name="Fuks G."/>
            <person name="Kavchok S."/>
            <person name="Keizer G."/>
            <person name="Linton E."/>
            <person name="Llaca V."/>
            <person name="Song R."/>
            <person name="Tanyolac B."/>
            <person name="Young S."/>
            <person name="Ho-Il K."/>
            <person name="Hahn J.H."/>
            <person name="Sangsakoo G."/>
            <person name="Vanavichit A."/>
            <person name="de Mattos Luiz.A.T."/>
            <person name="Zimmer P.D."/>
            <person name="Malone G."/>
            <person name="Dellagostin O."/>
            <person name="de Oliveira A.C."/>
            <person name="Bevan M."/>
            <person name="Bancroft I."/>
            <person name="Minx P."/>
            <person name="Cordum H."/>
            <person name="Wilson R."/>
            <person name="Cheng Z."/>
            <person name="Jin W."/>
            <person name="Jiang J."/>
            <person name="Leong S.A."/>
            <person name="Iwama H."/>
            <person name="Gojobori T."/>
            <person name="Itoh T."/>
            <person name="Niimura Y."/>
            <person name="Fujii Y."/>
            <person name="Habara T."/>
            <person name="Sakai H."/>
            <person name="Sato Y."/>
            <person name="Wilson G."/>
            <person name="Kumar K."/>
            <person name="McCouch S."/>
            <person name="Juretic N."/>
            <person name="Hoen D."/>
            <person name="Wright S."/>
            <person name="Bruskiewich R."/>
            <person name="Bureau T."/>
            <person name="Miyao A."/>
            <person name="Hirochika H."/>
            <person name="Nishikawa T."/>
            <person name="Kadowaki K."/>
            <person name="Sugiura M."/>
            <person name="Burr B."/>
            <person name="Sasaki T."/>
        </authorList>
    </citation>
    <scope>NUCLEOTIDE SEQUENCE [LARGE SCALE GENOMIC DNA]</scope>
    <source>
        <strain evidence="2">cv. Nipponbare</strain>
    </source>
</reference>
<proteinExistence type="predicted"/>
<evidence type="ECO:0000313" key="2">
    <source>
        <dbReference type="Proteomes" id="UP000000763"/>
    </source>
</evidence>
<sequence length="56" mass="6267">MLKLEITKISDYGQIDNGSLPGSKLVAIEDSRRISPRTEQAAEADSLIVWHIEEKN</sequence>
<evidence type="ECO:0000313" key="1">
    <source>
        <dbReference type="EMBL" id="BAD72283.1"/>
    </source>
</evidence>
<reference evidence="2" key="2">
    <citation type="journal article" date="2008" name="Nucleic Acids Res.">
        <title>The rice annotation project database (RAP-DB): 2008 update.</title>
        <authorList>
            <consortium name="The rice annotation project (RAP)"/>
        </authorList>
    </citation>
    <scope>GENOME REANNOTATION</scope>
    <source>
        <strain evidence="2">cv. Nipponbare</strain>
    </source>
</reference>
<dbReference type="Proteomes" id="UP000000763">
    <property type="component" value="Chromosome 6"/>
</dbReference>
<dbReference type="EMBL" id="AP002854">
    <property type="protein sequence ID" value="BAD72283.1"/>
    <property type="molecule type" value="Genomic_DNA"/>
</dbReference>